<keyword evidence="5" id="KW-1185">Reference proteome</keyword>
<dbReference type="PANTHER" id="PTHR47233:SF3">
    <property type="entry name" value="CHEMOTAXIS PROTEIN CHEV"/>
    <property type="match status" value="1"/>
</dbReference>
<dbReference type="RefSeq" id="WP_270897464.1">
    <property type="nucleotide sequence ID" value="NZ_JBHSPF010000018.1"/>
</dbReference>
<dbReference type="SMART" id="SM00448">
    <property type="entry name" value="REC"/>
    <property type="match status" value="1"/>
</dbReference>
<dbReference type="PANTHER" id="PTHR47233">
    <property type="entry name" value="CHEMOTAXIS PROTEIN CHEV"/>
    <property type="match status" value="1"/>
</dbReference>
<dbReference type="InterPro" id="IPR036061">
    <property type="entry name" value="CheW-like_dom_sf"/>
</dbReference>
<sequence length="300" mass="33758">MGTNQTNILTKSGTNELEVVIFQVGTGTFGINVLKVREIIQPLPLTETPNRHEHVEGIIRLRNEVIPVIDMAKVLDYPPSDNPSQDKFIIGELNQMKVAFHVHGVSRIHRVSWKQIEKPGKFYQGHEANTIGIIKMENEMALLLDFEKIVMDISPESGVQTSQVEERTDSERANKALIIVEDSPVLRKMLEDTLHKAGYVSTTVLQDGNEAWLYLTSLVENNKELPDLVITDLEMPQMDGHHLTLKIKESPQLQHLPVVIFSSLITEDLFHKGVKVGADTQVSKPNIDQLVDEIDKLILP</sequence>
<evidence type="ECO:0000259" key="2">
    <source>
        <dbReference type="PROSITE" id="PS50110"/>
    </source>
</evidence>
<dbReference type="PROSITE" id="PS50851">
    <property type="entry name" value="CHEW"/>
    <property type="match status" value="1"/>
</dbReference>
<reference evidence="5" key="1">
    <citation type="journal article" date="2019" name="Int. J. Syst. Evol. Microbiol.">
        <title>The Global Catalogue of Microorganisms (GCM) 10K type strain sequencing project: providing services to taxonomists for standard genome sequencing and annotation.</title>
        <authorList>
            <consortium name="The Broad Institute Genomics Platform"/>
            <consortium name="The Broad Institute Genome Sequencing Center for Infectious Disease"/>
            <person name="Wu L."/>
            <person name="Ma J."/>
        </authorList>
    </citation>
    <scope>NUCLEOTIDE SEQUENCE [LARGE SCALE GENOMIC DNA]</scope>
    <source>
        <strain evidence="5">CGMCC 1.15790</strain>
    </source>
</reference>
<dbReference type="InterPro" id="IPR002545">
    <property type="entry name" value="CheW-lke_dom"/>
</dbReference>
<dbReference type="InterPro" id="IPR024181">
    <property type="entry name" value="Chemotax_regulator_CheV"/>
</dbReference>
<dbReference type="Pfam" id="PF01584">
    <property type="entry name" value="CheW"/>
    <property type="match status" value="1"/>
</dbReference>
<name>A0ABW0U7F4_9BACI</name>
<dbReference type="SUPFAM" id="SSF52172">
    <property type="entry name" value="CheY-like"/>
    <property type="match status" value="1"/>
</dbReference>
<feature type="domain" description="Response regulatory" evidence="2">
    <location>
        <begin position="176"/>
        <end position="299"/>
    </location>
</feature>
<dbReference type="Proteomes" id="UP001596143">
    <property type="component" value="Unassembled WGS sequence"/>
</dbReference>
<evidence type="ECO:0000259" key="3">
    <source>
        <dbReference type="PROSITE" id="PS50851"/>
    </source>
</evidence>
<dbReference type="PIRSF" id="PIRSF002867">
    <property type="entry name" value="CheV"/>
    <property type="match status" value="1"/>
</dbReference>
<evidence type="ECO:0000313" key="4">
    <source>
        <dbReference type="EMBL" id="MFC5628195.1"/>
    </source>
</evidence>
<dbReference type="InterPro" id="IPR001789">
    <property type="entry name" value="Sig_transdc_resp-reg_receiver"/>
</dbReference>
<dbReference type="SUPFAM" id="SSF50341">
    <property type="entry name" value="CheW-like"/>
    <property type="match status" value="1"/>
</dbReference>
<feature type="domain" description="CheW-like" evidence="3">
    <location>
        <begin position="16"/>
        <end position="155"/>
    </location>
</feature>
<accession>A0ABW0U7F4</accession>
<gene>
    <name evidence="4" type="ORF">ACFPTR_04705</name>
</gene>
<protein>
    <submittedName>
        <fullName evidence="4">Chemotaxis protein</fullName>
    </submittedName>
</protein>
<evidence type="ECO:0000256" key="1">
    <source>
        <dbReference type="PROSITE-ProRule" id="PRU00169"/>
    </source>
</evidence>
<comment type="caution">
    <text evidence="4">The sequence shown here is derived from an EMBL/GenBank/DDBJ whole genome shotgun (WGS) entry which is preliminary data.</text>
</comment>
<evidence type="ECO:0000313" key="5">
    <source>
        <dbReference type="Proteomes" id="UP001596143"/>
    </source>
</evidence>
<dbReference type="SMART" id="SM00260">
    <property type="entry name" value="CheW"/>
    <property type="match status" value="1"/>
</dbReference>
<proteinExistence type="predicted"/>
<dbReference type="Gene3D" id="2.40.50.180">
    <property type="entry name" value="CheA-289, Domain 4"/>
    <property type="match status" value="1"/>
</dbReference>
<dbReference type="Gene3D" id="2.30.30.40">
    <property type="entry name" value="SH3 Domains"/>
    <property type="match status" value="1"/>
</dbReference>
<dbReference type="Gene3D" id="3.40.50.2300">
    <property type="match status" value="1"/>
</dbReference>
<feature type="modified residue" description="4-aspartylphosphate" evidence="1">
    <location>
        <position position="232"/>
    </location>
</feature>
<dbReference type="Pfam" id="PF00072">
    <property type="entry name" value="Response_reg"/>
    <property type="match status" value="1"/>
</dbReference>
<keyword evidence="1" id="KW-0597">Phosphoprotein</keyword>
<organism evidence="4 5">
    <name type="scientific">Aliibacillus thermotolerans</name>
    <dbReference type="NCBI Taxonomy" id="1834418"/>
    <lineage>
        <taxon>Bacteria</taxon>
        <taxon>Bacillati</taxon>
        <taxon>Bacillota</taxon>
        <taxon>Bacilli</taxon>
        <taxon>Bacillales</taxon>
        <taxon>Bacillaceae</taxon>
        <taxon>Aliibacillus</taxon>
    </lineage>
</organism>
<dbReference type="EMBL" id="JBHSPF010000018">
    <property type="protein sequence ID" value="MFC5628195.1"/>
    <property type="molecule type" value="Genomic_DNA"/>
</dbReference>
<dbReference type="InterPro" id="IPR011006">
    <property type="entry name" value="CheY-like_superfamily"/>
</dbReference>
<dbReference type="PROSITE" id="PS50110">
    <property type="entry name" value="RESPONSE_REGULATORY"/>
    <property type="match status" value="1"/>
</dbReference>